<dbReference type="PANTHER" id="PTHR43179:SF12">
    <property type="entry name" value="GALACTOFURANOSYLTRANSFERASE GLFT2"/>
    <property type="match status" value="1"/>
</dbReference>
<organism evidence="6 7">
    <name type="scientific">Periweissella fabaria</name>
    <dbReference type="NCBI Taxonomy" id="546157"/>
    <lineage>
        <taxon>Bacteria</taxon>
        <taxon>Bacillati</taxon>
        <taxon>Bacillota</taxon>
        <taxon>Bacilli</taxon>
        <taxon>Lactobacillales</taxon>
        <taxon>Lactobacillaceae</taxon>
        <taxon>Periweissella</taxon>
    </lineage>
</organism>
<dbReference type="Gene3D" id="3.90.550.10">
    <property type="entry name" value="Spore Coat Polysaccharide Biosynthesis Protein SpsA, Chain A"/>
    <property type="match status" value="1"/>
</dbReference>
<evidence type="ECO:0000256" key="3">
    <source>
        <dbReference type="ARBA" id="ARBA00022676"/>
    </source>
</evidence>
<comment type="similarity">
    <text evidence="2">Belongs to the glycosyltransferase 2 family.</text>
</comment>
<dbReference type="PANTHER" id="PTHR43179">
    <property type="entry name" value="RHAMNOSYLTRANSFERASE WBBL"/>
    <property type="match status" value="1"/>
</dbReference>
<reference evidence="6 7" key="1">
    <citation type="submission" date="2021-11" db="EMBL/GenBank/DDBJ databases">
        <authorList>
            <person name="Depoorter E."/>
        </authorList>
    </citation>
    <scope>NUCLEOTIDE SEQUENCE [LARGE SCALE GENOMIC DNA]</scope>
    <source>
        <strain evidence="6 7">LMG 24289</strain>
    </source>
</reference>
<evidence type="ECO:0000313" key="6">
    <source>
        <dbReference type="EMBL" id="CAH0416490.1"/>
    </source>
</evidence>
<keyword evidence="4" id="KW-0808">Transferase</keyword>
<name>A0ABN8BLC4_9LACO</name>
<dbReference type="EMBL" id="CAKKNS010000002">
    <property type="protein sequence ID" value="CAH0416490.1"/>
    <property type="molecule type" value="Genomic_DNA"/>
</dbReference>
<protein>
    <recommendedName>
        <fullName evidence="5">Glycosyltransferase 2-like domain-containing protein</fullName>
    </recommendedName>
</protein>
<proteinExistence type="inferred from homology"/>
<dbReference type="RefSeq" id="WP_230096550.1">
    <property type="nucleotide sequence ID" value="NZ_CAKKNS010000002.1"/>
</dbReference>
<feature type="domain" description="Glycosyltransferase 2-like" evidence="5">
    <location>
        <begin position="10"/>
        <end position="134"/>
    </location>
</feature>
<evidence type="ECO:0000256" key="1">
    <source>
        <dbReference type="ARBA" id="ARBA00004776"/>
    </source>
</evidence>
<dbReference type="InterPro" id="IPR029044">
    <property type="entry name" value="Nucleotide-diphossugar_trans"/>
</dbReference>
<dbReference type="Proteomes" id="UP000789707">
    <property type="component" value="Unassembled WGS sequence"/>
</dbReference>
<evidence type="ECO:0000259" key="5">
    <source>
        <dbReference type="Pfam" id="PF00535"/>
    </source>
</evidence>
<accession>A0ABN8BLC4</accession>
<keyword evidence="3" id="KW-0328">Glycosyltransferase</keyword>
<dbReference type="InterPro" id="IPR001173">
    <property type="entry name" value="Glyco_trans_2-like"/>
</dbReference>
<gene>
    <name evidence="6" type="ORF">WFA24289_00794</name>
</gene>
<sequence>MTESQSIGAIIVTYNPEIERLTQNILAVLNQFNDVLIVDNCSQNINEIKAIAKNKNVVIIALDNNMGIAYAQNVGVKHYQDNGNKWVLMLDQDTIIPENTYLKMTNLPQFQSKTTGILGMRYLPREGDLDVHKVTRIIASGNLINIGAWDKVGGFDNDLFIDQVDFDFNYKLQLTGYDIWQIDSLKMKHDVGKQPTNIKYARFLSNLFNLNNITEHSEMRQYYIYRNSIIIRKRYPEFFNNIGVVKFTLKMIILSFAYEHPFKKITAALKGISEAIRYNPVKDDKFQFFKKSVTK</sequence>
<evidence type="ECO:0000256" key="2">
    <source>
        <dbReference type="ARBA" id="ARBA00006739"/>
    </source>
</evidence>
<keyword evidence="7" id="KW-1185">Reference proteome</keyword>
<dbReference type="SUPFAM" id="SSF53448">
    <property type="entry name" value="Nucleotide-diphospho-sugar transferases"/>
    <property type="match status" value="1"/>
</dbReference>
<evidence type="ECO:0000256" key="4">
    <source>
        <dbReference type="ARBA" id="ARBA00022679"/>
    </source>
</evidence>
<comment type="caution">
    <text evidence="6">The sequence shown here is derived from an EMBL/GenBank/DDBJ whole genome shotgun (WGS) entry which is preliminary data.</text>
</comment>
<dbReference type="Pfam" id="PF00535">
    <property type="entry name" value="Glycos_transf_2"/>
    <property type="match status" value="1"/>
</dbReference>
<comment type="pathway">
    <text evidence="1">Cell wall biogenesis; cell wall polysaccharide biosynthesis.</text>
</comment>
<evidence type="ECO:0000313" key="7">
    <source>
        <dbReference type="Proteomes" id="UP000789707"/>
    </source>
</evidence>